<keyword evidence="2" id="KW-0472">Membrane</keyword>
<feature type="region of interest" description="Disordered" evidence="1">
    <location>
        <begin position="330"/>
        <end position="352"/>
    </location>
</feature>
<name>A0A1Y2C228_9FUNG</name>
<dbReference type="AlphaFoldDB" id="A0A1Y2C228"/>
<evidence type="ECO:0000256" key="2">
    <source>
        <dbReference type="SAM" id="Phobius"/>
    </source>
</evidence>
<dbReference type="GO" id="GO:0003254">
    <property type="term" value="P:regulation of membrane depolarization"/>
    <property type="evidence" value="ECO:0007669"/>
    <property type="project" value="TreeGrafter"/>
</dbReference>
<dbReference type="Gene3D" id="1.10.287.630">
    <property type="entry name" value="Helix hairpin bin"/>
    <property type="match status" value="1"/>
</dbReference>
<gene>
    <name evidence="4" type="ORF">BCR33DRAFT_852414</name>
</gene>
<dbReference type="PANTHER" id="PTHR45689">
    <property type="entry name" value="I[[H]] CHANNEL, ISOFORM E"/>
    <property type="match status" value="1"/>
</dbReference>
<dbReference type="PROSITE" id="PS50042">
    <property type="entry name" value="CNMP_BINDING_3"/>
    <property type="match status" value="1"/>
</dbReference>
<protein>
    <recommendedName>
        <fullName evidence="3">Cyclic nucleotide-binding domain-containing protein</fullName>
    </recommendedName>
</protein>
<dbReference type="EMBL" id="MCGO01000033">
    <property type="protein sequence ID" value="ORY40937.1"/>
    <property type="molecule type" value="Genomic_DNA"/>
</dbReference>
<reference evidence="4 5" key="1">
    <citation type="submission" date="2016-07" db="EMBL/GenBank/DDBJ databases">
        <title>Pervasive Adenine N6-methylation of Active Genes in Fungi.</title>
        <authorList>
            <consortium name="DOE Joint Genome Institute"/>
            <person name="Mondo S.J."/>
            <person name="Dannebaum R.O."/>
            <person name="Kuo R.C."/>
            <person name="Labutti K."/>
            <person name="Haridas S."/>
            <person name="Kuo A."/>
            <person name="Salamov A."/>
            <person name="Ahrendt S.R."/>
            <person name="Lipzen A."/>
            <person name="Sullivan W."/>
            <person name="Andreopoulos W.B."/>
            <person name="Clum A."/>
            <person name="Lindquist E."/>
            <person name="Daum C."/>
            <person name="Ramamoorthy G.K."/>
            <person name="Gryganskyi A."/>
            <person name="Culley D."/>
            <person name="Magnuson J.K."/>
            <person name="James T.Y."/>
            <person name="O'Malley M.A."/>
            <person name="Stajich J.E."/>
            <person name="Spatafora J.W."/>
            <person name="Visel A."/>
            <person name="Grigoriev I.V."/>
        </authorList>
    </citation>
    <scope>NUCLEOTIDE SEQUENCE [LARGE SCALE GENOMIC DNA]</scope>
    <source>
        <strain evidence="4 5">JEL800</strain>
    </source>
</reference>
<keyword evidence="2" id="KW-0812">Transmembrane</keyword>
<evidence type="ECO:0000256" key="1">
    <source>
        <dbReference type="SAM" id="MobiDB-lite"/>
    </source>
</evidence>
<dbReference type="SMART" id="SM00100">
    <property type="entry name" value="cNMP"/>
    <property type="match status" value="1"/>
</dbReference>
<dbReference type="Proteomes" id="UP000193642">
    <property type="component" value="Unassembled WGS sequence"/>
</dbReference>
<dbReference type="GO" id="GO:0098855">
    <property type="term" value="C:HCN channel complex"/>
    <property type="evidence" value="ECO:0007669"/>
    <property type="project" value="TreeGrafter"/>
</dbReference>
<dbReference type="InterPro" id="IPR014710">
    <property type="entry name" value="RmlC-like_jellyroll"/>
</dbReference>
<organism evidence="4 5">
    <name type="scientific">Rhizoclosmatium globosum</name>
    <dbReference type="NCBI Taxonomy" id="329046"/>
    <lineage>
        <taxon>Eukaryota</taxon>
        <taxon>Fungi</taxon>
        <taxon>Fungi incertae sedis</taxon>
        <taxon>Chytridiomycota</taxon>
        <taxon>Chytridiomycota incertae sedis</taxon>
        <taxon>Chytridiomycetes</taxon>
        <taxon>Chytridiales</taxon>
        <taxon>Chytriomycetaceae</taxon>
        <taxon>Rhizoclosmatium</taxon>
    </lineage>
</organism>
<dbReference type="Pfam" id="PF00027">
    <property type="entry name" value="cNMP_binding"/>
    <property type="match status" value="1"/>
</dbReference>
<feature type="compositionally biased region" description="Polar residues" evidence="1">
    <location>
        <begin position="274"/>
        <end position="285"/>
    </location>
</feature>
<dbReference type="GO" id="GO:0005249">
    <property type="term" value="F:voltage-gated potassium channel activity"/>
    <property type="evidence" value="ECO:0007669"/>
    <property type="project" value="TreeGrafter"/>
</dbReference>
<dbReference type="InterPro" id="IPR000595">
    <property type="entry name" value="cNMP-bd_dom"/>
</dbReference>
<dbReference type="CDD" id="cd00038">
    <property type="entry name" value="CAP_ED"/>
    <property type="match status" value="1"/>
</dbReference>
<evidence type="ECO:0000313" key="5">
    <source>
        <dbReference type="Proteomes" id="UP000193642"/>
    </source>
</evidence>
<feature type="domain" description="Cyclic nucleotide-binding" evidence="3">
    <location>
        <begin position="555"/>
        <end position="658"/>
    </location>
</feature>
<dbReference type="Gene3D" id="2.60.120.10">
    <property type="entry name" value="Jelly Rolls"/>
    <property type="match status" value="1"/>
</dbReference>
<accession>A0A1Y2C228</accession>
<feature type="compositionally biased region" description="Polar residues" evidence="1">
    <location>
        <begin position="139"/>
        <end position="155"/>
    </location>
</feature>
<feature type="transmembrane region" description="Helical" evidence="2">
    <location>
        <begin position="436"/>
        <end position="456"/>
    </location>
</feature>
<dbReference type="PANTHER" id="PTHR45689:SF5">
    <property type="entry name" value="I[[H]] CHANNEL, ISOFORM E"/>
    <property type="match status" value="1"/>
</dbReference>
<dbReference type="GO" id="GO:0035725">
    <property type="term" value="P:sodium ion transmembrane transport"/>
    <property type="evidence" value="ECO:0007669"/>
    <property type="project" value="TreeGrafter"/>
</dbReference>
<feature type="region of interest" description="Disordered" evidence="1">
    <location>
        <begin position="132"/>
        <end position="155"/>
    </location>
</feature>
<dbReference type="InterPro" id="IPR051413">
    <property type="entry name" value="K/Na_HCN_channel"/>
</dbReference>
<dbReference type="PROSITE" id="PS00889">
    <property type="entry name" value="CNMP_BINDING_2"/>
    <property type="match status" value="1"/>
</dbReference>
<dbReference type="OrthoDB" id="10417560at2759"/>
<keyword evidence="5" id="KW-1185">Reference proteome</keyword>
<keyword evidence="2" id="KW-1133">Transmembrane helix</keyword>
<feature type="region of interest" description="Disordered" evidence="1">
    <location>
        <begin position="172"/>
        <end position="285"/>
    </location>
</feature>
<dbReference type="InterPro" id="IPR018488">
    <property type="entry name" value="cNMP-bd_CS"/>
</dbReference>
<comment type="caution">
    <text evidence="4">The sequence shown here is derived from an EMBL/GenBank/DDBJ whole genome shotgun (WGS) entry which is preliminary data.</text>
</comment>
<evidence type="ECO:0000259" key="3">
    <source>
        <dbReference type="PROSITE" id="PS50042"/>
    </source>
</evidence>
<feature type="compositionally biased region" description="Basic and acidic residues" evidence="1">
    <location>
        <begin position="339"/>
        <end position="348"/>
    </location>
</feature>
<proteinExistence type="predicted"/>
<sequence length="682" mass="76084">MPQHVFEGILADIISLRYEVLHQTDKLISQINAELSSRQGKSIQWAPSIKAPIDIAESNTAPQTCPLYTLGSLADHQTASTFSQINADLKKSHLDLGIHWDDGDYKVASSGSKPIPIFSDGMKRRASRGFVEASHNGDQHFQGTSKTQPTSSNVSEASLTLLQQMVVGTTNIKTSGIDNSDDSLKIAGTKGLTTKNPRLLPEDVKTSSPSAQKRERKSKAMARPMSWTVGPSQSILKHSDTDSGSGSDSQSKMRKSRRSTATASKLSTEDAYPISSQPQTSPANCQDQIYDIVEVATPPYMSPPDSLKKNFPVSESVQSSGCQVVVNVEEKDETASDSTEVKEEEKQSQDSTATDAAIDLPICNIIPITVGMFYFMHYNACALYYFGSLKGFVGWSVFWPDVENATIWEFYSWTFYQAVGNMFPINFTPQTELEQIVAAFFIVTAAILYATFLGSISSTTMSINPSGRLYNQKIEELNDYVKWKNLSPEIEKKLFSYYEIKYRGKFFEEETLLNTVNDSLKQEIVLHNTRWLIEKVTFLRRSENDGRDEIFFSAIASKLHACYYTPGDFITKQGESAADMYFIVSGKCDVYVGDKKVVSLYDGVYFGEVALICKVLRTASVQAIMHSVLYRLTYQDFHGILEEFLDMKERIQKLAVEREIAAQVTTCNSKSVVFPETTTFKD</sequence>
<evidence type="ECO:0000313" key="4">
    <source>
        <dbReference type="EMBL" id="ORY40937.1"/>
    </source>
</evidence>
<dbReference type="SUPFAM" id="SSF51206">
    <property type="entry name" value="cAMP-binding domain-like"/>
    <property type="match status" value="1"/>
</dbReference>
<dbReference type="InterPro" id="IPR018490">
    <property type="entry name" value="cNMP-bd_dom_sf"/>
</dbReference>